<feature type="transmembrane region" description="Helical" evidence="7">
    <location>
        <begin position="293"/>
        <end position="316"/>
    </location>
</feature>
<keyword evidence="3" id="KW-1003">Cell membrane</keyword>
<feature type="transmembrane region" description="Helical" evidence="7">
    <location>
        <begin position="393"/>
        <end position="414"/>
    </location>
</feature>
<feature type="transmembrane region" description="Helical" evidence="7">
    <location>
        <begin position="367"/>
        <end position="386"/>
    </location>
</feature>
<feature type="transmembrane region" description="Helical" evidence="7">
    <location>
        <begin position="163"/>
        <end position="184"/>
    </location>
</feature>
<dbReference type="InterPro" id="IPR048279">
    <property type="entry name" value="MdtK-like"/>
</dbReference>
<sequence>MLSSVTLDLPLARRFLFFVLPMMGSNILQGLSGTINNIFVGRMLGAHALAAAGLFFPVLFLLISLVVGLGSGGAVLIGQAWGAGDRVRVREVAGAAMGMTLLFGLAIAVLFTPVIGPLLHLFGVPPDVLPAASAYAAVMLGFMPFLFVFILLTFLIRGVGDTVTPLLALAVSVLVSLLLTPFLIRGIRLGGVGVPALGVAGAAWAAALSWVGTVAWLVRRLGRQDHALRIDRAFLAALRPDPRLLLLLFRLGFPAALQTGITALAEMALLGMVERHGAPAIAAYGAVNQVLAYVQYPAISIAITASILSAQAIGAGRTDRLAPIRHTAMMFNLAFTGGLVLLGYALSRPLVQLFITSPPVVELTVRVLRIVLFAVVAQGGGLVLAAQMRSSGTVLWPTLISVGSILLVEVPVAWAGHRVEGLEGIWLGFPACFLSILGFQAAYFRLVWLRRPVGTLLPPRPAAPIRTA</sequence>
<keyword evidence="4 7" id="KW-0812">Transmembrane</keyword>
<evidence type="ECO:0000313" key="9">
    <source>
        <dbReference type="Proteomes" id="UP001524547"/>
    </source>
</evidence>
<evidence type="ECO:0000256" key="6">
    <source>
        <dbReference type="ARBA" id="ARBA00023136"/>
    </source>
</evidence>
<dbReference type="InterPro" id="IPR002528">
    <property type="entry name" value="MATE_fam"/>
</dbReference>
<feature type="transmembrane region" description="Helical" evidence="7">
    <location>
        <begin position="99"/>
        <end position="122"/>
    </location>
</feature>
<evidence type="ECO:0000256" key="4">
    <source>
        <dbReference type="ARBA" id="ARBA00022692"/>
    </source>
</evidence>
<dbReference type="InterPro" id="IPR052031">
    <property type="entry name" value="Membrane_Transporter-Flippase"/>
</dbReference>
<protein>
    <submittedName>
        <fullName evidence="8">MATE family efflux transporter</fullName>
    </submittedName>
</protein>
<comment type="caution">
    <text evidence="8">The sequence shown here is derived from an EMBL/GenBank/DDBJ whole genome shotgun (WGS) entry which is preliminary data.</text>
</comment>
<reference evidence="8 9" key="1">
    <citation type="submission" date="2022-06" db="EMBL/GenBank/DDBJ databases">
        <title>Rhizosaccharibacter gen. nov. sp. nov. KSS12, endophytic bacteria isolated from sugarcane.</title>
        <authorList>
            <person name="Pitiwittayakul N."/>
        </authorList>
    </citation>
    <scope>NUCLEOTIDE SEQUENCE [LARGE SCALE GENOMIC DNA]</scope>
    <source>
        <strain evidence="8 9">KSS12</strain>
    </source>
</reference>
<feature type="transmembrane region" description="Helical" evidence="7">
    <location>
        <begin position="134"/>
        <end position="156"/>
    </location>
</feature>
<gene>
    <name evidence="8" type="ORF">NFI88_02330</name>
</gene>
<dbReference type="Pfam" id="PF01554">
    <property type="entry name" value="MatE"/>
    <property type="match status" value="2"/>
</dbReference>
<keyword evidence="5 7" id="KW-1133">Transmembrane helix</keyword>
<evidence type="ECO:0000313" key="8">
    <source>
        <dbReference type="EMBL" id="MCQ8239677.1"/>
    </source>
</evidence>
<feature type="transmembrane region" description="Helical" evidence="7">
    <location>
        <begin position="12"/>
        <end position="31"/>
    </location>
</feature>
<accession>A0ABT1VTK0</accession>
<feature type="transmembrane region" description="Helical" evidence="7">
    <location>
        <begin position="196"/>
        <end position="218"/>
    </location>
</feature>
<dbReference type="Proteomes" id="UP001524547">
    <property type="component" value="Unassembled WGS sequence"/>
</dbReference>
<keyword evidence="6 7" id="KW-0472">Membrane</keyword>
<organism evidence="8 9">
    <name type="scientific">Rhizosaccharibacter radicis</name>
    <dbReference type="NCBI Taxonomy" id="2782605"/>
    <lineage>
        <taxon>Bacteria</taxon>
        <taxon>Pseudomonadati</taxon>
        <taxon>Pseudomonadota</taxon>
        <taxon>Alphaproteobacteria</taxon>
        <taxon>Acetobacterales</taxon>
        <taxon>Acetobacteraceae</taxon>
        <taxon>Rhizosaccharibacter</taxon>
    </lineage>
</organism>
<dbReference type="NCBIfam" id="TIGR00797">
    <property type="entry name" value="matE"/>
    <property type="match status" value="1"/>
</dbReference>
<evidence type="ECO:0000256" key="1">
    <source>
        <dbReference type="ARBA" id="ARBA00004429"/>
    </source>
</evidence>
<dbReference type="EMBL" id="JAMZEJ010000001">
    <property type="protein sequence ID" value="MCQ8239677.1"/>
    <property type="molecule type" value="Genomic_DNA"/>
</dbReference>
<keyword evidence="9" id="KW-1185">Reference proteome</keyword>
<evidence type="ECO:0000256" key="5">
    <source>
        <dbReference type="ARBA" id="ARBA00022989"/>
    </source>
</evidence>
<dbReference type="RefSeq" id="WP_422918409.1">
    <property type="nucleotide sequence ID" value="NZ_JAMZEJ010000001.1"/>
</dbReference>
<dbReference type="PIRSF" id="PIRSF006603">
    <property type="entry name" value="DinF"/>
    <property type="match status" value="1"/>
</dbReference>
<evidence type="ECO:0000256" key="2">
    <source>
        <dbReference type="ARBA" id="ARBA00022448"/>
    </source>
</evidence>
<evidence type="ECO:0000256" key="7">
    <source>
        <dbReference type="SAM" id="Phobius"/>
    </source>
</evidence>
<dbReference type="PANTHER" id="PTHR43549:SF3">
    <property type="entry name" value="MULTIDRUG RESISTANCE PROTEIN YPNP-RELATED"/>
    <property type="match status" value="1"/>
</dbReference>
<proteinExistence type="predicted"/>
<feature type="transmembrane region" description="Helical" evidence="7">
    <location>
        <begin position="51"/>
        <end position="78"/>
    </location>
</feature>
<feature type="transmembrane region" description="Helical" evidence="7">
    <location>
        <begin position="426"/>
        <end position="448"/>
    </location>
</feature>
<keyword evidence="2" id="KW-0813">Transport</keyword>
<name>A0ABT1VTK0_9PROT</name>
<feature type="transmembrane region" description="Helical" evidence="7">
    <location>
        <begin position="328"/>
        <end position="347"/>
    </location>
</feature>
<evidence type="ECO:0000256" key="3">
    <source>
        <dbReference type="ARBA" id="ARBA00022475"/>
    </source>
</evidence>
<comment type="subcellular location">
    <subcellularLocation>
        <location evidence="1">Cell inner membrane</location>
        <topology evidence="1">Multi-pass membrane protein</topology>
    </subcellularLocation>
</comment>
<feature type="transmembrane region" description="Helical" evidence="7">
    <location>
        <begin position="247"/>
        <end position="273"/>
    </location>
</feature>
<dbReference type="PANTHER" id="PTHR43549">
    <property type="entry name" value="MULTIDRUG RESISTANCE PROTEIN YPNP-RELATED"/>
    <property type="match status" value="1"/>
</dbReference>